<keyword evidence="2" id="KW-1185">Reference proteome</keyword>
<dbReference type="AlphaFoldDB" id="A0A843X5V7"/>
<proteinExistence type="predicted"/>
<dbReference type="EMBL" id="NMUH01005813">
    <property type="protein sequence ID" value="MQM13755.1"/>
    <property type="molecule type" value="Genomic_DNA"/>
</dbReference>
<dbReference type="Proteomes" id="UP000652761">
    <property type="component" value="Unassembled WGS sequence"/>
</dbReference>
<evidence type="ECO:0000313" key="2">
    <source>
        <dbReference type="Proteomes" id="UP000652761"/>
    </source>
</evidence>
<protein>
    <submittedName>
        <fullName evidence="1">Uncharacterized protein</fullName>
    </submittedName>
</protein>
<organism evidence="1 2">
    <name type="scientific">Colocasia esculenta</name>
    <name type="common">Wild taro</name>
    <name type="synonym">Arum esculentum</name>
    <dbReference type="NCBI Taxonomy" id="4460"/>
    <lineage>
        <taxon>Eukaryota</taxon>
        <taxon>Viridiplantae</taxon>
        <taxon>Streptophyta</taxon>
        <taxon>Embryophyta</taxon>
        <taxon>Tracheophyta</taxon>
        <taxon>Spermatophyta</taxon>
        <taxon>Magnoliopsida</taxon>
        <taxon>Liliopsida</taxon>
        <taxon>Araceae</taxon>
        <taxon>Aroideae</taxon>
        <taxon>Colocasieae</taxon>
        <taxon>Colocasia</taxon>
    </lineage>
</organism>
<evidence type="ECO:0000313" key="1">
    <source>
        <dbReference type="EMBL" id="MQM13755.1"/>
    </source>
</evidence>
<sequence>MKGKHRGRMGMIQNDGENTLLRQSEGHLWHYGAIQNLPTVEPNSRLIGIDLEGLMTAIIGGEDFRSVNVPSILTMTGM</sequence>
<comment type="caution">
    <text evidence="1">The sequence shown here is derived from an EMBL/GenBank/DDBJ whole genome shotgun (WGS) entry which is preliminary data.</text>
</comment>
<name>A0A843X5V7_COLES</name>
<accession>A0A843X5V7</accession>
<reference evidence="1" key="1">
    <citation type="submission" date="2017-07" db="EMBL/GenBank/DDBJ databases">
        <title>Taro Niue Genome Assembly and Annotation.</title>
        <authorList>
            <person name="Atibalentja N."/>
            <person name="Keating K."/>
            <person name="Fields C.J."/>
        </authorList>
    </citation>
    <scope>NUCLEOTIDE SEQUENCE</scope>
    <source>
        <strain evidence="1">Niue_2</strain>
        <tissue evidence="1">Leaf</tissue>
    </source>
</reference>
<gene>
    <name evidence="1" type="ORF">Taro_046681</name>
</gene>